<dbReference type="SUPFAM" id="SSF51735">
    <property type="entry name" value="NAD(P)-binding Rossmann-fold domains"/>
    <property type="match status" value="1"/>
</dbReference>
<dbReference type="PRINTS" id="PR00080">
    <property type="entry name" value="SDRFAMILY"/>
</dbReference>
<gene>
    <name evidence="4" type="ORF">SAMN05443245_6277</name>
</gene>
<dbReference type="EMBL" id="FNKP01000003">
    <property type="protein sequence ID" value="SDR48786.1"/>
    <property type="molecule type" value="Genomic_DNA"/>
</dbReference>
<evidence type="ECO:0000256" key="2">
    <source>
        <dbReference type="ARBA" id="ARBA00023002"/>
    </source>
</evidence>
<dbReference type="PANTHER" id="PTHR44169:SF6">
    <property type="entry name" value="NADPH-DEPENDENT 1-ACYLDIHYDROXYACETONE PHOSPHATE REDUCTASE"/>
    <property type="match status" value="1"/>
</dbReference>
<dbReference type="PRINTS" id="PR00081">
    <property type="entry name" value="GDHRDH"/>
</dbReference>
<dbReference type="InterPro" id="IPR002347">
    <property type="entry name" value="SDR_fam"/>
</dbReference>
<dbReference type="Gene3D" id="3.40.50.720">
    <property type="entry name" value="NAD(P)-binding Rossmann-like Domain"/>
    <property type="match status" value="1"/>
</dbReference>
<dbReference type="RefSeq" id="WP_074771499.1">
    <property type="nucleotide sequence ID" value="NZ_FNKP01000003.1"/>
</dbReference>
<organism evidence="4 5">
    <name type="scientific">Paraburkholderia fungorum</name>
    <dbReference type="NCBI Taxonomy" id="134537"/>
    <lineage>
        <taxon>Bacteria</taxon>
        <taxon>Pseudomonadati</taxon>
        <taxon>Pseudomonadota</taxon>
        <taxon>Betaproteobacteria</taxon>
        <taxon>Burkholderiales</taxon>
        <taxon>Burkholderiaceae</taxon>
        <taxon>Paraburkholderia</taxon>
    </lineage>
</organism>
<reference evidence="5" key="1">
    <citation type="submission" date="2016-10" db="EMBL/GenBank/DDBJ databases">
        <authorList>
            <person name="Varghese N."/>
        </authorList>
    </citation>
    <scope>NUCLEOTIDE SEQUENCE [LARGE SCALE GENOMIC DNA]</scope>
    <source>
        <strain evidence="5">GAS106B</strain>
    </source>
</reference>
<proteinExistence type="inferred from homology"/>
<keyword evidence="2" id="KW-0560">Oxidoreductase</keyword>
<evidence type="ECO:0000256" key="3">
    <source>
        <dbReference type="RuleBase" id="RU000363"/>
    </source>
</evidence>
<protein>
    <submittedName>
        <fullName evidence="4">Short-chain dehydrogenase</fullName>
    </submittedName>
</protein>
<keyword evidence="5" id="KW-1185">Reference proteome</keyword>
<sequence length="246" mass="25718">MTIDKHTVALVTGADRGLGAKFVEVLLAQGAGKIYAAMRRPAEHPAYPADSRVVPLQLDVTDASQVEAAARIATDVTLLINNAGVNFQAGALSASQPDSARREMEVNYFATLSMAQAFSPQLIAARGAMVNILSILARITLAPMTTLCASKAAALRLSEGLDAELAPHGVRVFAVMPGAIDTDMSRDYEGDKLSTDAVVHATLAALDGGEREVYVGQMANDVARMLAADRLTIQTQIVGARAASAG</sequence>
<accession>A0A1H1JFK5</accession>
<dbReference type="Pfam" id="PF00106">
    <property type="entry name" value="adh_short"/>
    <property type="match status" value="1"/>
</dbReference>
<dbReference type="Proteomes" id="UP000183487">
    <property type="component" value="Unassembled WGS sequence"/>
</dbReference>
<evidence type="ECO:0000313" key="4">
    <source>
        <dbReference type="EMBL" id="SDR48786.1"/>
    </source>
</evidence>
<dbReference type="GO" id="GO:0016491">
    <property type="term" value="F:oxidoreductase activity"/>
    <property type="evidence" value="ECO:0007669"/>
    <property type="project" value="UniProtKB-KW"/>
</dbReference>
<dbReference type="InterPro" id="IPR036291">
    <property type="entry name" value="NAD(P)-bd_dom_sf"/>
</dbReference>
<evidence type="ECO:0000313" key="5">
    <source>
        <dbReference type="Proteomes" id="UP000183487"/>
    </source>
</evidence>
<comment type="similarity">
    <text evidence="1 3">Belongs to the short-chain dehydrogenases/reductases (SDR) family.</text>
</comment>
<name>A0A1H1JFK5_9BURK</name>
<dbReference type="OrthoDB" id="5786478at2"/>
<dbReference type="PANTHER" id="PTHR44169">
    <property type="entry name" value="NADPH-DEPENDENT 1-ACYLDIHYDROXYACETONE PHOSPHATE REDUCTASE"/>
    <property type="match status" value="1"/>
</dbReference>
<evidence type="ECO:0000256" key="1">
    <source>
        <dbReference type="ARBA" id="ARBA00006484"/>
    </source>
</evidence>
<dbReference type="AlphaFoldDB" id="A0A1H1JFK5"/>